<dbReference type="EMBL" id="JGVR01000004">
    <property type="protein sequence ID" value="KEZ20260.1"/>
    <property type="molecule type" value="Genomic_DNA"/>
</dbReference>
<accession>A0A084EQL8</accession>
<reference evidence="2 3" key="1">
    <citation type="submission" date="2014-03" db="EMBL/GenBank/DDBJ databases">
        <title>Genome sequence of Sphingobium yanoikuyae B1.</title>
        <authorList>
            <person name="Gan H.M."/>
            <person name="Gan H.Y."/>
            <person name="Savka M.A."/>
        </authorList>
    </citation>
    <scope>NUCLEOTIDE SEQUENCE [LARGE SCALE GENOMIC DNA]</scope>
    <source>
        <strain evidence="2 3">B1</strain>
    </source>
</reference>
<evidence type="ECO:0000256" key="1">
    <source>
        <dbReference type="SAM" id="Phobius"/>
    </source>
</evidence>
<evidence type="ECO:0000313" key="3">
    <source>
        <dbReference type="Proteomes" id="UP000028534"/>
    </source>
</evidence>
<dbReference type="PATRIC" id="fig|13690.10.peg.1017"/>
<keyword evidence="1" id="KW-0472">Membrane</keyword>
<evidence type="ECO:0000313" key="2">
    <source>
        <dbReference type="EMBL" id="KEZ20260.1"/>
    </source>
</evidence>
<comment type="caution">
    <text evidence="2">The sequence shown here is derived from an EMBL/GenBank/DDBJ whole genome shotgun (WGS) entry which is preliminary data.</text>
</comment>
<gene>
    <name evidence="2" type="ORF">CP98_00980</name>
</gene>
<dbReference type="STRING" id="13690.AX777_03245"/>
<organism evidence="2 3">
    <name type="scientific">Sphingobium yanoikuyae</name>
    <name type="common">Sphingomonas yanoikuyae</name>
    <dbReference type="NCBI Taxonomy" id="13690"/>
    <lineage>
        <taxon>Bacteria</taxon>
        <taxon>Pseudomonadati</taxon>
        <taxon>Pseudomonadota</taxon>
        <taxon>Alphaproteobacteria</taxon>
        <taxon>Sphingomonadales</taxon>
        <taxon>Sphingomonadaceae</taxon>
        <taxon>Sphingobium</taxon>
    </lineage>
</organism>
<keyword evidence="1" id="KW-0812">Transmembrane</keyword>
<protein>
    <submittedName>
        <fullName evidence="2">Uncharacterized protein</fullName>
    </submittedName>
</protein>
<name>A0A084EQL8_SPHYA</name>
<feature type="transmembrane region" description="Helical" evidence="1">
    <location>
        <begin position="43"/>
        <end position="64"/>
    </location>
</feature>
<sequence length="106" mass="11597">MTRRDLAWRGLGLLLVGAAAGSSLLHRALTLDGPASAPLEMALALASFSFASLGILLLCQGVRLRDGWRRDLDRRQAQRDLHRDPLILAEDRAPLAAFLAARARRD</sequence>
<dbReference type="Proteomes" id="UP000028534">
    <property type="component" value="Unassembled WGS sequence"/>
</dbReference>
<keyword evidence="1" id="KW-1133">Transmembrane helix</keyword>
<dbReference type="RefSeq" id="WP_037517517.1">
    <property type="nucleotide sequence ID" value="NZ_JGVR01000004.1"/>
</dbReference>
<proteinExistence type="predicted"/>
<dbReference type="AlphaFoldDB" id="A0A084EQL8"/>